<keyword evidence="2" id="KW-0472">Membrane</keyword>
<evidence type="ECO:0000256" key="3">
    <source>
        <dbReference type="SAM" id="SignalP"/>
    </source>
</evidence>
<reference evidence="4 5" key="1">
    <citation type="submission" date="2016-05" db="EMBL/GenBank/DDBJ databases">
        <title>A degradative enzymes factory behind the ericoid mycorrhizal symbiosis.</title>
        <authorList>
            <consortium name="DOE Joint Genome Institute"/>
            <person name="Martino E."/>
            <person name="Morin E."/>
            <person name="Grelet G."/>
            <person name="Kuo A."/>
            <person name="Kohler A."/>
            <person name="Daghino S."/>
            <person name="Barry K."/>
            <person name="Choi C."/>
            <person name="Cichocki N."/>
            <person name="Clum A."/>
            <person name="Copeland A."/>
            <person name="Hainaut M."/>
            <person name="Haridas S."/>
            <person name="Labutti K."/>
            <person name="Lindquist E."/>
            <person name="Lipzen A."/>
            <person name="Khouja H.-R."/>
            <person name="Murat C."/>
            <person name="Ohm R."/>
            <person name="Olson A."/>
            <person name="Spatafora J."/>
            <person name="Veneault-Fourrey C."/>
            <person name="Henrissat B."/>
            <person name="Grigoriev I."/>
            <person name="Martin F."/>
            <person name="Perotto S."/>
        </authorList>
    </citation>
    <scope>NUCLEOTIDE SEQUENCE [LARGE SCALE GENOMIC DNA]</scope>
    <source>
        <strain evidence="4 5">UAMH 7357</strain>
    </source>
</reference>
<evidence type="ECO:0000256" key="1">
    <source>
        <dbReference type="SAM" id="MobiDB-lite"/>
    </source>
</evidence>
<feature type="transmembrane region" description="Helical" evidence="2">
    <location>
        <begin position="93"/>
        <end position="109"/>
    </location>
</feature>
<feature type="transmembrane region" description="Helical" evidence="2">
    <location>
        <begin position="158"/>
        <end position="177"/>
    </location>
</feature>
<feature type="chain" id="PRO_5014410310" description="DUF300-domain-containing protein" evidence="3">
    <location>
        <begin position="27"/>
        <end position="448"/>
    </location>
</feature>
<evidence type="ECO:0000313" key="4">
    <source>
        <dbReference type="EMBL" id="PMD15328.1"/>
    </source>
</evidence>
<gene>
    <name evidence="4" type="ORF">NA56DRAFT_693397</name>
</gene>
<keyword evidence="2" id="KW-1133">Transmembrane helix</keyword>
<protein>
    <recommendedName>
        <fullName evidence="6">DUF300-domain-containing protein</fullName>
    </recommendedName>
</protein>
<proteinExistence type="predicted"/>
<accession>A0A2J6PMR3</accession>
<feature type="transmembrane region" description="Helical" evidence="2">
    <location>
        <begin position="307"/>
        <end position="326"/>
    </location>
</feature>
<evidence type="ECO:0000256" key="2">
    <source>
        <dbReference type="SAM" id="Phobius"/>
    </source>
</evidence>
<keyword evidence="3" id="KW-0732">Signal</keyword>
<feature type="transmembrane region" description="Helical" evidence="2">
    <location>
        <begin position="212"/>
        <end position="240"/>
    </location>
</feature>
<evidence type="ECO:0008006" key="6">
    <source>
        <dbReference type="Google" id="ProtNLM"/>
    </source>
</evidence>
<feature type="transmembrane region" description="Helical" evidence="2">
    <location>
        <begin position="61"/>
        <end position="81"/>
    </location>
</feature>
<name>A0A2J6PMR3_9HELO</name>
<keyword evidence="2" id="KW-0812">Transmembrane</keyword>
<feature type="transmembrane region" description="Helical" evidence="2">
    <location>
        <begin position="115"/>
        <end position="137"/>
    </location>
</feature>
<sequence>MERPPRRSLIFLSILFVIANCNPASASPISTPFDIFPRNATSSVPAHPDCTTQFSNDYYGFGVRLGVYFSWLGSYFANLLLPEEIPGQLDTNCIFLLALIASLFNGTHLNEILQIDALIIMQLSSGFLFSCLSIWGYRTSYYQKEGPVAIKRFGGLGTHCRLILATAISIYGTWFWWKGLDDGLNKSENPECQEIFTWFFTYLPVRGGIDKFYIVITVACSLYYCTMLITALSTVLYKLPQIGWKGRLSFQTGFSVFELEFLYKVFRIFNLFWIIFCALMVEMTLNKNNMWQTLAQNSANIQYPSQLLPLLVGGLSFIRVLWLIYVEGRDRVKEEKDSNQARFNRRETMTKPSLQNAYGLGLDFFKILSPAKQPRDAVIFEAEPSSPEPLKPWHHRYLVALLPWLSAFEAWKLTDTHDAVVDPERSAPTGTSESFPQDLKLEPSSEIR</sequence>
<dbReference type="Proteomes" id="UP000235672">
    <property type="component" value="Unassembled WGS sequence"/>
</dbReference>
<evidence type="ECO:0000313" key="5">
    <source>
        <dbReference type="Proteomes" id="UP000235672"/>
    </source>
</evidence>
<feature type="transmembrane region" description="Helical" evidence="2">
    <location>
        <begin position="261"/>
        <end position="281"/>
    </location>
</feature>
<dbReference type="EMBL" id="KZ613514">
    <property type="protein sequence ID" value="PMD15328.1"/>
    <property type="molecule type" value="Genomic_DNA"/>
</dbReference>
<keyword evidence="5" id="KW-1185">Reference proteome</keyword>
<feature type="region of interest" description="Disordered" evidence="1">
    <location>
        <begin position="422"/>
        <end position="448"/>
    </location>
</feature>
<feature type="compositionally biased region" description="Basic and acidic residues" evidence="1">
    <location>
        <begin position="439"/>
        <end position="448"/>
    </location>
</feature>
<dbReference type="AlphaFoldDB" id="A0A2J6PMR3"/>
<dbReference type="STRING" id="1745343.A0A2J6PMR3"/>
<feature type="signal peptide" evidence="3">
    <location>
        <begin position="1"/>
        <end position="26"/>
    </location>
</feature>
<organism evidence="4 5">
    <name type="scientific">Hyaloscypha hepaticicola</name>
    <dbReference type="NCBI Taxonomy" id="2082293"/>
    <lineage>
        <taxon>Eukaryota</taxon>
        <taxon>Fungi</taxon>
        <taxon>Dikarya</taxon>
        <taxon>Ascomycota</taxon>
        <taxon>Pezizomycotina</taxon>
        <taxon>Leotiomycetes</taxon>
        <taxon>Helotiales</taxon>
        <taxon>Hyaloscyphaceae</taxon>
        <taxon>Hyaloscypha</taxon>
    </lineage>
</organism>
<dbReference type="OrthoDB" id="3945378at2759"/>